<dbReference type="InterPro" id="IPR002838">
    <property type="entry name" value="AIM24"/>
</dbReference>
<evidence type="ECO:0000313" key="1">
    <source>
        <dbReference type="EMBL" id="CAG5086714.1"/>
    </source>
</evidence>
<dbReference type="EMBL" id="OU015584">
    <property type="protein sequence ID" value="CAG5086714.1"/>
    <property type="molecule type" value="Genomic_DNA"/>
</dbReference>
<accession>A0A916JQQ2</accession>
<proteinExistence type="predicted"/>
<dbReference type="RefSeq" id="WP_258543439.1">
    <property type="nucleotide sequence ID" value="NZ_OU015584.1"/>
</dbReference>
<dbReference type="Gene3D" id="3.60.160.10">
    <property type="entry name" value="Mitochondrial biogenesis AIM24"/>
    <property type="match status" value="1"/>
</dbReference>
<dbReference type="Proteomes" id="UP000683507">
    <property type="component" value="Chromosome"/>
</dbReference>
<reference evidence="1" key="1">
    <citation type="submission" date="2021-04" db="EMBL/GenBank/DDBJ databases">
        <authorList>
            <person name="Rodrigo-Torres L."/>
            <person name="Arahal R. D."/>
            <person name="Lucena T."/>
        </authorList>
    </citation>
    <scope>NUCLEOTIDE SEQUENCE</scope>
    <source>
        <strain evidence="1">AS29M-1</strain>
    </source>
</reference>
<dbReference type="InterPro" id="IPR036983">
    <property type="entry name" value="AIM24_sf"/>
</dbReference>
<dbReference type="Pfam" id="PF01987">
    <property type="entry name" value="AIM24"/>
    <property type="match status" value="1"/>
</dbReference>
<gene>
    <name evidence="1" type="ORF">CRYO30217_03252</name>
</gene>
<name>A0A916JQQ2_9FLAO</name>
<keyword evidence="2" id="KW-1185">Reference proteome</keyword>
<evidence type="ECO:0000313" key="2">
    <source>
        <dbReference type="Proteomes" id="UP000683507"/>
    </source>
</evidence>
<dbReference type="KEGG" id="ptan:CRYO30217_03252"/>
<dbReference type="PANTHER" id="PTHR43657:SF1">
    <property type="entry name" value="ALTERED INHERITANCE OF MITOCHONDRIA PROTEIN 24, MITOCHONDRIAL"/>
    <property type="match status" value="1"/>
</dbReference>
<dbReference type="NCBIfam" id="TIGR00266">
    <property type="entry name" value="TIGR00266 family protein"/>
    <property type="match status" value="1"/>
</dbReference>
<dbReference type="InterPro" id="IPR016031">
    <property type="entry name" value="Trp_RNA-bd_attenuator-like_dom"/>
</dbReference>
<sequence length="220" mass="24034">MEINLEGKPAFGYLHVDLAPGESFVAESDAMASMSGEMEMKAKFNGGFFRGLGKKMFAGESLFVNHFSNPTDKTLRLTVTQGFPGDIMMMELKDGEDFYMQPGAYICSEPSVKLKMKWAGFHSWFGGEGLFRLKVEGPGKFVFGAYGGLIEKEVDGELIVDTDHLVAYPPGFEIKTQLSGGLISSLTSGEGFVMRVKGKGKVILQTRSFAGLAGWINRNL</sequence>
<evidence type="ECO:0008006" key="3">
    <source>
        <dbReference type="Google" id="ProtNLM"/>
    </source>
</evidence>
<organism evidence="1 2">
    <name type="scientific">Parvicella tangerina</name>
    <dbReference type="NCBI Taxonomy" id="2829795"/>
    <lineage>
        <taxon>Bacteria</taxon>
        <taxon>Pseudomonadati</taxon>
        <taxon>Bacteroidota</taxon>
        <taxon>Flavobacteriia</taxon>
        <taxon>Flavobacteriales</taxon>
        <taxon>Parvicellaceae</taxon>
        <taxon>Parvicella</taxon>
    </lineage>
</organism>
<dbReference type="SUPFAM" id="SSF51219">
    <property type="entry name" value="TRAP-like"/>
    <property type="match status" value="1"/>
</dbReference>
<dbReference type="AlphaFoldDB" id="A0A916JQQ2"/>
<protein>
    <recommendedName>
        <fullName evidence="3">TIGR00266 family protein</fullName>
    </recommendedName>
</protein>
<dbReference type="PANTHER" id="PTHR43657">
    <property type="entry name" value="TRYPTOPHAN RNA-BINDING ATTENUATOR PROTEIN-LIKE PROTEIN"/>
    <property type="match status" value="1"/>
</dbReference>